<dbReference type="EMBL" id="CABPRJ010001495">
    <property type="protein sequence ID" value="VVC38741.1"/>
    <property type="molecule type" value="Genomic_DNA"/>
</dbReference>
<keyword evidence="3" id="KW-0269">Exonuclease</keyword>
<keyword evidence="9" id="KW-1185">Reference proteome</keyword>
<dbReference type="Pfam" id="PF17849">
    <property type="entry name" value="OB_Dis3"/>
    <property type="match status" value="1"/>
</dbReference>
<gene>
    <name evidence="8" type="ORF">CINCED_3A004021</name>
</gene>
<evidence type="ECO:0000259" key="7">
    <source>
        <dbReference type="Pfam" id="PF17849"/>
    </source>
</evidence>
<dbReference type="InterPro" id="IPR041505">
    <property type="entry name" value="Dis3_CSD2"/>
</dbReference>
<feature type="domain" description="CSD2" evidence="7">
    <location>
        <begin position="222"/>
        <end position="289"/>
    </location>
</feature>
<dbReference type="GO" id="GO:0000175">
    <property type="term" value="F:3'-5'-RNA exonuclease activity"/>
    <property type="evidence" value="ECO:0007669"/>
    <property type="project" value="TreeGrafter"/>
</dbReference>
<protein>
    <submittedName>
        <fullName evidence="8">Nucleic acid-binding, OB-fold,Rrp44-like cold shock domain</fullName>
    </submittedName>
</protein>
<dbReference type="InterPro" id="IPR012340">
    <property type="entry name" value="NA-bd_OB-fold"/>
</dbReference>
<organism evidence="8 9">
    <name type="scientific">Cinara cedri</name>
    <dbReference type="NCBI Taxonomy" id="506608"/>
    <lineage>
        <taxon>Eukaryota</taxon>
        <taxon>Metazoa</taxon>
        <taxon>Ecdysozoa</taxon>
        <taxon>Arthropoda</taxon>
        <taxon>Hexapoda</taxon>
        <taxon>Insecta</taxon>
        <taxon>Pterygota</taxon>
        <taxon>Neoptera</taxon>
        <taxon>Paraneoptera</taxon>
        <taxon>Hemiptera</taxon>
        <taxon>Sternorrhyncha</taxon>
        <taxon>Aphidomorpha</taxon>
        <taxon>Aphidoidea</taxon>
        <taxon>Aphididae</taxon>
        <taxon>Lachninae</taxon>
        <taxon>Cinara</taxon>
    </lineage>
</organism>
<dbReference type="InterPro" id="IPR033771">
    <property type="entry name" value="Rrp44_CSD1"/>
</dbReference>
<feature type="compositionally biased region" description="Polar residues" evidence="5">
    <location>
        <begin position="63"/>
        <end position="72"/>
    </location>
</feature>
<evidence type="ECO:0000256" key="4">
    <source>
        <dbReference type="ARBA" id="ARBA00022884"/>
    </source>
</evidence>
<evidence type="ECO:0000256" key="3">
    <source>
        <dbReference type="ARBA" id="ARBA00022839"/>
    </source>
</evidence>
<evidence type="ECO:0000313" key="8">
    <source>
        <dbReference type="EMBL" id="VVC38741.1"/>
    </source>
</evidence>
<sequence>MDQLEEFARKLNNFEFNGPYLKTNVPLPASVRRFLEQLKQQEQHELESKNDPNEVMENVQEKCASSSNSQENGELLKKKNCNKKSQKKKEQTINNNKSKMLNISDSYYTKYISFNDVEKSLANNELFEGILHINEKFMSDAYVTLPDNLKDVLISSIKLRNRALDGDKVVVEIFKKSKWLNPNTKDCQRTGKVVYITKKNEKNTVFVGHITNKTCGFSKYSTLVPRDKLLPKLHLDTSNWPLQINYIKNSKKSQQIFYAVLKDWNTGKIPTGELIGVSSTLGKLNDEINILSEHKTQEEPYPENINKYVPSRFSVEEDLKQKKD</sequence>
<proteinExistence type="predicted"/>
<feature type="compositionally biased region" description="Basic residues" evidence="5">
    <location>
        <begin position="78"/>
        <end position="87"/>
    </location>
</feature>
<evidence type="ECO:0000256" key="1">
    <source>
        <dbReference type="ARBA" id="ARBA00022722"/>
    </source>
</evidence>
<name>A0A5E4N8K0_9HEMI</name>
<feature type="region of interest" description="Disordered" evidence="5">
    <location>
        <begin position="59"/>
        <end position="96"/>
    </location>
</feature>
<dbReference type="SUPFAM" id="SSF50249">
    <property type="entry name" value="Nucleic acid-binding proteins"/>
    <property type="match status" value="1"/>
</dbReference>
<evidence type="ECO:0000256" key="2">
    <source>
        <dbReference type="ARBA" id="ARBA00022801"/>
    </source>
</evidence>
<dbReference type="Proteomes" id="UP000325440">
    <property type="component" value="Unassembled WGS sequence"/>
</dbReference>
<dbReference type="Gene3D" id="2.40.50.690">
    <property type="match status" value="1"/>
</dbReference>
<dbReference type="InterPro" id="IPR050180">
    <property type="entry name" value="RNR_Ribonuclease"/>
</dbReference>
<accession>A0A5E4N8K0</accession>
<keyword evidence="2" id="KW-0378">Hydrolase</keyword>
<reference evidence="8 9" key="1">
    <citation type="submission" date="2019-08" db="EMBL/GenBank/DDBJ databases">
        <authorList>
            <person name="Alioto T."/>
            <person name="Alioto T."/>
            <person name="Gomez Garrido J."/>
        </authorList>
    </citation>
    <scope>NUCLEOTIDE SEQUENCE [LARGE SCALE GENOMIC DNA]</scope>
</reference>
<dbReference type="PANTHER" id="PTHR23355">
    <property type="entry name" value="RIBONUCLEASE"/>
    <property type="match status" value="1"/>
</dbReference>
<dbReference type="GO" id="GO:0006402">
    <property type="term" value="P:mRNA catabolic process"/>
    <property type="evidence" value="ECO:0007669"/>
    <property type="project" value="TreeGrafter"/>
</dbReference>
<dbReference type="GO" id="GO:0003723">
    <property type="term" value="F:RNA binding"/>
    <property type="evidence" value="ECO:0007669"/>
    <property type="project" value="UniProtKB-KW"/>
</dbReference>
<dbReference type="PANTHER" id="PTHR23355:SF9">
    <property type="entry name" value="DIS3-LIKE EXONUCLEASE 2"/>
    <property type="match status" value="1"/>
</dbReference>
<dbReference type="OrthoDB" id="372421at2759"/>
<dbReference type="GO" id="GO:0000932">
    <property type="term" value="C:P-body"/>
    <property type="evidence" value="ECO:0007669"/>
    <property type="project" value="TreeGrafter"/>
</dbReference>
<dbReference type="AlphaFoldDB" id="A0A5E4N8K0"/>
<feature type="domain" description="CSD1" evidence="6">
    <location>
        <begin position="108"/>
        <end position="183"/>
    </location>
</feature>
<keyword evidence="1" id="KW-0540">Nuclease</keyword>
<evidence type="ECO:0000313" key="9">
    <source>
        <dbReference type="Proteomes" id="UP000325440"/>
    </source>
</evidence>
<evidence type="ECO:0000259" key="6">
    <source>
        <dbReference type="Pfam" id="PF17216"/>
    </source>
</evidence>
<dbReference type="Pfam" id="PF17216">
    <property type="entry name" value="Rrp44_CSD1"/>
    <property type="match status" value="1"/>
</dbReference>
<keyword evidence="4" id="KW-0694">RNA-binding</keyword>
<evidence type="ECO:0000256" key="5">
    <source>
        <dbReference type="SAM" id="MobiDB-lite"/>
    </source>
</evidence>